<dbReference type="GO" id="GO:0018785">
    <property type="term" value="F:haloacetate dehalogenase activity"/>
    <property type="evidence" value="ECO:0007669"/>
    <property type="project" value="UniProtKB-EC"/>
</dbReference>
<dbReference type="AlphaFoldDB" id="A0A5M9J2G2"/>
<evidence type="ECO:0000313" key="4">
    <source>
        <dbReference type="Proteomes" id="UP000323425"/>
    </source>
</evidence>
<dbReference type="EMBL" id="VTFH01000001">
    <property type="protein sequence ID" value="KAA8562837.1"/>
    <property type="molecule type" value="Genomic_DNA"/>
</dbReference>
<dbReference type="Gene3D" id="3.40.50.1820">
    <property type="entry name" value="alpha/beta hydrolase"/>
    <property type="match status" value="1"/>
</dbReference>
<dbReference type="Proteomes" id="UP000323425">
    <property type="component" value="Unassembled WGS sequence"/>
</dbReference>
<keyword evidence="1 3" id="KW-0378">Hydrolase</keyword>
<evidence type="ECO:0000259" key="2">
    <source>
        <dbReference type="Pfam" id="PF00561"/>
    </source>
</evidence>
<dbReference type="SUPFAM" id="SSF53474">
    <property type="entry name" value="alpha/beta-Hydrolases"/>
    <property type="match status" value="1"/>
</dbReference>
<dbReference type="EC" id="3.8.1.3" evidence="3"/>
<dbReference type="PANTHER" id="PTHR43329">
    <property type="entry name" value="EPOXIDE HYDROLASE"/>
    <property type="match status" value="1"/>
</dbReference>
<feature type="domain" description="AB hydrolase-1" evidence="2">
    <location>
        <begin position="27"/>
        <end position="275"/>
    </location>
</feature>
<name>A0A5M9J2G2_9PSED</name>
<accession>A0A5M9J2G2</accession>
<protein>
    <submittedName>
        <fullName evidence="3">Haloacetate dehalogenase H-1</fullName>
        <ecNumber evidence="3">3.8.1.3</ecNumber>
    </submittedName>
</protein>
<dbReference type="PRINTS" id="PR00412">
    <property type="entry name" value="EPOXHYDRLASE"/>
</dbReference>
<organism evidence="3 4">
    <name type="scientific">Pseudomonas extremaustralis</name>
    <dbReference type="NCBI Taxonomy" id="359110"/>
    <lineage>
        <taxon>Bacteria</taxon>
        <taxon>Pseudomonadati</taxon>
        <taxon>Pseudomonadota</taxon>
        <taxon>Gammaproteobacteria</taxon>
        <taxon>Pseudomonadales</taxon>
        <taxon>Pseudomonadaceae</taxon>
        <taxon>Pseudomonas</taxon>
    </lineage>
</organism>
<evidence type="ECO:0000256" key="1">
    <source>
        <dbReference type="ARBA" id="ARBA00022801"/>
    </source>
</evidence>
<dbReference type="PRINTS" id="PR00111">
    <property type="entry name" value="ABHYDROLASE"/>
</dbReference>
<reference evidence="3 4" key="1">
    <citation type="journal article" date="2018" name="Plant Biotechnol. Rep.">
        <title>Diversity and antifungal activity of endophytic bacteria associated with Panax ginseng seedlings.</title>
        <authorList>
            <person name="Park J.M."/>
            <person name="Hong C.E."/>
            <person name="Jo S.H."/>
        </authorList>
    </citation>
    <scope>NUCLEOTIDE SEQUENCE [LARGE SCALE GENOMIC DNA]</scope>
    <source>
        <strain evidence="3 4">PgKB38</strain>
    </source>
</reference>
<dbReference type="InterPro" id="IPR029058">
    <property type="entry name" value="AB_hydrolase_fold"/>
</dbReference>
<sequence length="302" mass="33331">MFEGFKRHQINVGEVEIACVVAGEGEPVLMLHGFPQTMAVWAQIAPELVAQGHRVVCADLRGYGASSKPTALASLANYGFRAMALDQLALMRELGHARFHLVGHDRGARAAHRLALDHPDSVASLTLMDIVPTTVLLTDLRKEVAQSYWHWFFLAQPAPFPERMIEADPDFFFENCLFGWGAAGPEDFNAEQLLAYRQSWRDPATIAAYCNDYRAALAVDFADDAIDQGRRSTVPAQILYGASGAMARHYDIPATWSERFTALDAAAIPGGHFFPDSAPDEVAKRLDTFIAQHPLHDLQRQG</sequence>
<evidence type="ECO:0000313" key="3">
    <source>
        <dbReference type="EMBL" id="KAA8562837.1"/>
    </source>
</evidence>
<dbReference type="Pfam" id="PF00561">
    <property type="entry name" value="Abhydrolase_1"/>
    <property type="match status" value="1"/>
</dbReference>
<proteinExistence type="predicted"/>
<dbReference type="RefSeq" id="WP_150294405.1">
    <property type="nucleotide sequence ID" value="NZ_VTFH01000001.1"/>
</dbReference>
<dbReference type="InterPro" id="IPR000073">
    <property type="entry name" value="AB_hydrolase_1"/>
</dbReference>
<gene>
    <name evidence="3" type="primary">dehH1</name>
    <name evidence="3" type="ORF">FX985_02903</name>
</gene>
<dbReference type="InterPro" id="IPR000639">
    <property type="entry name" value="Epox_hydrolase-like"/>
</dbReference>
<comment type="caution">
    <text evidence="3">The sequence shown here is derived from an EMBL/GenBank/DDBJ whole genome shotgun (WGS) entry which is preliminary data.</text>
</comment>